<dbReference type="Pfam" id="PF00462">
    <property type="entry name" value="Glutaredoxin"/>
    <property type="match status" value="1"/>
</dbReference>
<evidence type="ECO:0000313" key="10">
    <source>
        <dbReference type="Proteomes" id="UP001218218"/>
    </source>
</evidence>
<comment type="catalytic activity">
    <reaction evidence="7">
        <text>1-chloro-2,4-dinitrobenzene + glutathione = 2,4-dinitrophenyl-S-glutathione + chloride + H(+)</text>
        <dbReference type="Rhea" id="RHEA:51220"/>
        <dbReference type="ChEBI" id="CHEBI:15378"/>
        <dbReference type="ChEBI" id="CHEBI:17996"/>
        <dbReference type="ChEBI" id="CHEBI:34718"/>
        <dbReference type="ChEBI" id="CHEBI:57925"/>
        <dbReference type="ChEBI" id="CHEBI:133977"/>
        <dbReference type="EC" id="2.5.1.18"/>
    </reaction>
</comment>
<dbReference type="Gene3D" id="3.40.30.10">
    <property type="entry name" value="Glutaredoxin"/>
    <property type="match status" value="1"/>
</dbReference>
<dbReference type="PRINTS" id="PR00160">
    <property type="entry name" value="GLUTAREDOXIN"/>
</dbReference>
<dbReference type="Proteomes" id="UP001218218">
    <property type="component" value="Unassembled WGS sequence"/>
</dbReference>
<keyword evidence="5" id="KW-1015">Disulfide bond</keyword>
<feature type="domain" description="Glutaredoxin" evidence="8">
    <location>
        <begin position="62"/>
        <end position="126"/>
    </location>
</feature>
<dbReference type="FunFam" id="3.40.30.10:FF:000026">
    <property type="entry name" value="Glutaredoxin 2"/>
    <property type="match status" value="1"/>
</dbReference>
<dbReference type="NCBIfam" id="TIGR02180">
    <property type="entry name" value="GRX_euk"/>
    <property type="match status" value="1"/>
</dbReference>
<evidence type="ECO:0000256" key="4">
    <source>
        <dbReference type="ARBA" id="ARBA00022982"/>
    </source>
</evidence>
<dbReference type="InterPro" id="IPR036249">
    <property type="entry name" value="Thioredoxin-like_sf"/>
</dbReference>
<dbReference type="EMBL" id="JARIHO010000012">
    <property type="protein sequence ID" value="KAJ7352337.1"/>
    <property type="molecule type" value="Genomic_DNA"/>
</dbReference>
<reference evidence="9" key="1">
    <citation type="submission" date="2023-03" db="EMBL/GenBank/DDBJ databases">
        <title>Massive genome expansion in bonnet fungi (Mycena s.s.) driven by repeated elements and novel gene families across ecological guilds.</title>
        <authorList>
            <consortium name="Lawrence Berkeley National Laboratory"/>
            <person name="Harder C.B."/>
            <person name="Miyauchi S."/>
            <person name="Viragh M."/>
            <person name="Kuo A."/>
            <person name="Thoen E."/>
            <person name="Andreopoulos B."/>
            <person name="Lu D."/>
            <person name="Skrede I."/>
            <person name="Drula E."/>
            <person name="Henrissat B."/>
            <person name="Morin E."/>
            <person name="Kohler A."/>
            <person name="Barry K."/>
            <person name="LaButti K."/>
            <person name="Morin E."/>
            <person name="Salamov A."/>
            <person name="Lipzen A."/>
            <person name="Mereny Z."/>
            <person name="Hegedus B."/>
            <person name="Baldrian P."/>
            <person name="Stursova M."/>
            <person name="Weitz H."/>
            <person name="Taylor A."/>
            <person name="Grigoriev I.V."/>
            <person name="Nagy L.G."/>
            <person name="Martin F."/>
            <person name="Kauserud H."/>
        </authorList>
    </citation>
    <scope>NUCLEOTIDE SEQUENCE</scope>
    <source>
        <strain evidence="9">CBHHK002</strain>
    </source>
</reference>
<dbReference type="CDD" id="cd03419">
    <property type="entry name" value="GRX_GRXh_1_2_like"/>
    <property type="match status" value="1"/>
</dbReference>
<evidence type="ECO:0000259" key="8">
    <source>
        <dbReference type="Pfam" id="PF00462"/>
    </source>
</evidence>
<dbReference type="EC" id="1.11.1.9" evidence="2"/>
<sequence length="147" mass="16358">MLARASLLTARNLPARINLPRSYSGAFILFNLFSSANHSASSSKSIMSVQEFVDTAIDTHKITVFSKSWCPYCKKTKALFAAEFKDEEPYIIELDERADGDEIQDYLAGKTGQRSVPNVFVNKQHVGGNDDTQAAFKKGELKKLVHL</sequence>
<dbReference type="GO" id="GO:0005737">
    <property type="term" value="C:cytoplasm"/>
    <property type="evidence" value="ECO:0007669"/>
    <property type="project" value="TreeGrafter"/>
</dbReference>
<keyword evidence="3" id="KW-0813">Transport</keyword>
<evidence type="ECO:0000313" key="9">
    <source>
        <dbReference type="EMBL" id="KAJ7352337.1"/>
    </source>
</evidence>
<dbReference type="InterPro" id="IPR014025">
    <property type="entry name" value="Glutaredoxin_subgr"/>
</dbReference>
<gene>
    <name evidence="9" type="ORF">DFH08DRAFT_858576</name>
</gene>
<dbReference type="GO" id="GO:0015038">
    <property type="term" value="F:glutathione disulfide oxidoreductase activity"/>
    <property type="evidence" value="ECO:0007669"/>
    <property type="project" value="TreeGrafter"/>
</dbReference>
<keyword evidence="4" id="KW-0249">Electron transport</keyword>
<dbReference type="PROSITE" id="PS51354">
    <property type="entry name" value="GLUTAREDOXIN_2"/>
    <property type="match status" value="1"/>
</dbReference>
<dbReference type="InterPro" id="IPR011899">
    <property type="entry name" value="Glutaredoxin_euk/vir"/>
</dbReference>
<accession>A0AAD7A8W6</accession>
<dbReference type="PANTHER" id="PTHR45694:SF18">
    <property type="entry name" value="GLUTAREDOXIN-1-RELATED"/>
    <property type="match status" value="1"/>
</dbReference>
<dbReference type="PROSITE" id="PS00195">
    <property type="entry name" value="GLUTAREDOXIN_1"/>
    <property type="match status" value="1"/>
</dbReference>
<evidence type="ECO:0000256" key="5">
    <source>
        <dbReference type="ARBA" id="ARBA00023157"/>
    </source>
</evidence>
<evidence type="ECO:0000256" key="6">
    <source>
        <dbReference type="ARBA" id="ARBA00023284"/>
    </source>
</evidence>
<keyword evidence="10" id="KW-1185">Reference proteome</keyword>
<name>A0AAD7A8W6_9AGAR</name>
<evidence type="ECO:0000256" key="1">
    <source>
        <dbReference type="ARBA" id="ARBA00000217"/>
    </source>
</evidence>
<dbReference type="AlphaFoldDB" id="A0AAD7A8W6"/>
<dbReference type="GO" id="GO:0034599">
    <property type="term" value="P:cellular response to oxidative stress"/>
    <property type="evidence" value="ECO:0007669"/>
    <property type="project" value="TreeGrafter"/>
</dbReference>
<dbReference type="SUPFAM" id="SSF52833">
    <property type="entry name" value="Thioredoxin-like"/>
    <property type="match status" value="1"/>
</dbReference>
<comment type="caution">
    <text evidence="9">The sequence shown here is derived from an EMBL/GenBank/DDBJ whole genome shotgun (WGS) entry which is preliminary data.</text>
</comment>
<evidence type="ECO:0000256" key="7">
    <source>
        <dbReference type="ARBA" id="ARBA00035808"/>
    </source>
</evidence>
<dbReference type="InterPro" id="IPR002109">
    <property type="entry name" value="Glutaredoxin"/>
</dbReference>
<dbReference type="GO" id="GO:0004364">
    <property type="term" value="F:glutathione transferase activity"/>
    <property type="evidence" value="ECO:0007669"/>
    <property type="project" value="UniProtKB-EC"/>
</dbReference>
<evidence type="ECO:0000256" key="3">
    <source>
        <dbReference type="ARBA" id="ARBA00022448"/>
    </source>
</evidence>
<dbReference type="PANTHER" id="PTHR45694">
    <property type="entry name" value="GLUTAREDOXIN 2"/>
    <property type="match status" value="1"/>
</dbReference>
<evidence type="ECO:0000256" key="2">
    <source>
        <dbReference type="ARBA" id="ARBA00012310"/>
    </source>
</evidence>
<protein>
    <recommendedName>
        <fullName evidence="2">glutathione peroxidase</fullName>
        <ecNumber evidence="2">1.11.1.9</ecNumber>
    </recommendedName>
</protein>
<dbReference type="InterPro" id="IPR011767">
    <property type="entry name" value="GLR_AS"/>
</dbReference>
<dbReference type="GO" id="GO:0004602">
    <property type="term" value="F:glutathione peroxidase activity"/>
    <property type="evidence" value="ECO:0007669"/>
    <property type="project" value="UniProtKB-EC"/>
</dbReference>
<dbReference type="PROSITE" id="PS00194">
    <property type="entry name" value="THIOREDOXIN_1"/>
    <property type="match status" value="1"/>
</dbReference>
<keyword evidence="6" id="KW-0676">Redox-active center</keyword>
<comment type="catalytic activity">
    <reaction evidence="1">
        <text>2 glutathione + H2O2 = glutathione disulfide + 2 H2O</text>
        <dbReference type="Rhea" id="RHEA:16833"/>
        <dbReference type="ChEBI" id="CHEBI:15377"/>
        <dbReference type="ChEBI" id="CHEBI:16240"/>
        <dbReference type="ChEBI" id="CHEBI:57925"/>
        <dbReference type="ChEBI" id="CHEBI:58297"/>
        <dbReference type="EC" id="1.11.1.9"/>
    </reaction>
</comment>
<organism evidence="9 10">
    <name type="scientific">Mycena albidolilacea</name>
    <dbReference type="NCBI Taxonomy" id="1033008"/>
    <lineage>
        <taxon>Eukaryota</taxon>
        <taxon>Fungi</taxon>
        <taxon>Dikarya</taxon>
        <taxon>Basidiomycota</taxon>
        <taxon>Agaricomycotina</taxon>
        <taxon>Agaricomycetes</taxon>
        <taxon>Agaricomycetidae</taxon>
        <taxon>Agaricales</taxon>
        <taxon>Marasmiineae</taxon>
        <taxon>Mycenaceae</taxon>
        <taxon>Mycena</taxon>
    </lineage>
</organism>
<dbReference type="InterPro" id="IPR017937">
    <property type="entry name" value="Thioredoxin_CS"/>
</dbReference>
<proteinExistence type="predicted"/>